<protein>
    <submittedName>
        <fullName evidence="10">Sigma-54-dependent Fis family transcriptional regulator</fullName>
    </submittedName>
</protein>
<dbReference type="Pfam" id="PF00072">
    <property type="entry name" value="Response_reg"/>
    <property type="match status" value="1"/>
</dbReference>
<feature type="modified residue" description="4-aspartylphosphate" evidence="7">
    <location>
        <position position="57"/>
    </location>
</feature>
<dbReference type="Pfam" id="PF00158">
    <property type="entry name" value="Sigma54_activat"/>
    <property type="match status" value="1"/>
</dbReference>
<dbReference type="FunFam" id="3.40.50.300:FF:000006">
    <property type="entry name" value="DNA-binding transcriptional regulator NtrC"/>
    <property type="match status" value="1"/>
</dbReference>
<dbReference type="GO" id="GO:0000160">
    <property type="term" value="P:phosphorelay signal transduction system"/>
    <property type="evidence" value="ECO:0007669"/>
    <property type="project" value="UniProtKB-KW"/>
</dbReference>
<name>A0A9W6D0K4_9BACT</name>
<accession>A0A9W6D0K4</accession>
<dbReference type="PROSITE" id="PS50110">
    <property type="entry name" value="RESPONSE_REGULATORY"/>
    <property type="match status" value="1"/>
</dbReference>
<dbReference type="InterPro" id="IPR058031">
    <property type="entry name" value="AAA_lid_NorR"/>
</dbReference>
<reference evidence="10" key="1">
    <citation type="submission" date="2022-12" db="EMBL/GenBank/DDBJ databases">
        <title>Reference genome sequencing for broad-spectrum identification of bacterial and archaeal isolates by mass spectrometry.</title>
        <authorList>
            <person name="Sekiguchi Y."/>
            <person name="Tourlousse D.M."/>
        </authorList>
    </citation>
    <scope>NUCLEOTIDE SEQUENCE</scope>
    <source>
        <strain evidence="10">ASRB1</strain>
    </source>
</reference>
<evidence type="ECO:0000256" key="2">
    <source>
        <dbReference type="ARBA" id="ARBA00022741"/>
    </source>
</evidence>
<evidence type="ECO:0000313" key="11">
    <source>
        <dbReference type="Proteomes" id="UP001144372"/>
    </source>
</evidence>
<dbReference type="Gene3D" id="1.10.8.60">
    <property type="match status" value="1"/>
</dbReference>
<dbReference type="GO" id="GO:0006355">
    <property type="term" value="P:regulation of DNA-templated transcription"/>
    <property type="evidence" value="ECO:0007669"/>
    <property type="project" value="InterPro"/>
</dbReference>
<dbReference type="InterPro" id="IPR002197">
    <property type="entry name" value="HTH_Fis"/>
</dbReference>
<dbReference type="SMART" id="SM00448">
    <property type="entry name" value="REC"/>
    <property type="match status" value="1"/>
</dbReference>
<dbReference type="PROSITE" id="PS00688">
    <property type="entry name" value="SIGMA54_INTERACT_3"/>
    <property type="match status" value="1"/>
</dbReference>
<dbReference type="Pfam" id="PF25601">
    <property type="entry name" value="AAA_lid_14"/>
    <property type="match status" value="1"/>
</dbReference>
<organism evidence="10 11">
    <name type="scientific">Desulforhabdus amnigena</name>
    <dbReference type="NCBI Taxonomy" id="40218"/>
    <lineage>
        <taxon>Bacteria</taxon>
        <taxon>Pseudomonadati</taxon>
        <taxon>Thermodesulfobacteriota</taxon>
        <taxon>Syntrophobacteria</taxon>
        <taxon>Syntrophobacterales</taxon>
        <taxon>Syntrophobacteraceae</taxon>
        <taxon>Desulforhabdus</taxon>
    </lineage>
</organism>
<keyword evidence="1 7" id="KW-0597">Phosphoprotein</keyword>
<keyword evidence="5" id="KW-0805">Transcription regulation</keyword>
<dbReference type="Gene3D" id="3.40.50.2300">
    <property type="match status" value="1"/>
</dbReference>
<feature type="domain" description="Sigma-54 factor interaction" evidence="8">
    <location>
        <begin position="146"/>
        <end position="373"/>
    </location>
</feature>
<dbReference type="GO" id="GO:0005524">
    <property type="term" value="F:ATP binding"/>
    <property type="evidence" value="ECO:0007669"/>
    <property type="project" value="UniProtKB-KW"/>
</dbReference>
<keyword evidence="6" id="KW-0804">Transcription</keyword>
<dbReference type="SMART" id="SM00382">
    <property type="entry name" value="AAA"/>
    <property type="match status" value="1"/>
</dbReference>
<dbReference type="PANTHER" id="PTHR32071">
    <property type="entry name" value="TRANSCRIPTIONAL REGULATORY PROTEIN"/>
    <property type="match status" value="1"/>
</dbReference>
<dbReference type="PRINTS" id="PR01590">
    <property type="entry name" value="HTHFIS"/>
</dbReference>
<evidence type="ECO:0000259" key="8">
    <source>
        <dbReference type="PROSITE" id="PS50045"/>
    </source>
</evidence>
<dbReference type="SUPFAM" id="SSF52540">
    <property type="entry name" value="P-loop containing nucleoside triphosphate hydrolases"/>
    <property type="match status" value="1"/>
</dbReference>
<dbReference type="InterPro" id="IPR009057">
    <property type="entry name" value="Homeodomain-like_sf"/>
</dbReference>
<evidence type="ECO:0000256" key="3">
    <source>
        <dbReference type="ARBA" id="ARBA00022840"/>
    </source>
</evidence>
<feature type="domain" description="Response regulatory" evidence="9">
    <location>
        <begin position="8"/>
        <end position="122"/>
    </location>
</feature>
<evidence type="ECO:0000313" key="10">
    <source>
        <dbReference type="EMBL" id="GLI33660.1"/>
    </source>
</evidence>
<dbReference type="CDD" id="cd00009">
    <property type="entry name" value="AAA"/>
    <property type="match status" value="1"/>
</dbReference>
<dbReference type="InterPro" id="IPR025662">
    <property type="entry name" value="Sigma_54_int_dom_ATP-bd_1"/>
</dbReference>
<dbReference type="FunFam" id="3.40.50.2300:FF:000018">
    <property type="entry name" value="DNA-binding transcriptional regulator NtrC"/>
    <property type="match status" value="1"/>
</dbReference>
<dbReference type="InterPro" id="IPR011006">
    <property type="entry name" value="CheY-like_superfamily"/>
</dbReference>
<evidence type="ECO:0000256" key="1">
    <source>
        <dbReference type="ARBA" id="ARBA00022553"/>
    </source>
</evidence>
<dbReference type="InterPro" id="IPR025944">
    <property type="entry name" value="Sigma_54_int_dom_CS"/>
</dbReference>
<dbReference type="InterPro" id="IPR001789">
    <property type="entry name" value="Sig_transdc_resp-reg_receiver"/>
</dbReference>
<dbReference type="Gene3D" id="3.40.50.300">
    <property type="entry name" value="P-loop containing nucleotide triphosphate hydrolases"/>
    <property type="match status" value="1"/>
</dbReference>
<dbReference type="EMBL" id="BSDR01000001">
    <property type="protein sequence ID" value="GLI33660.1"/>
    <property type="molecule type" value="Genomic_DNA"/>
</dbReference>
<keyword evidence="2" id="KW-0547">Nucleotide-binding</keyword>
<dbReference type="AlphaFoldDB" id="A0A9W6D0K4"/>
<dbReference type="GO" id="GO:0043565">
    <property type="term" value="F:sequence-specific DNA binding"/>
    <property type="evidence" value="ECO:0007669"/>
    <property type="project" value="InterPro"/>
</dbReference>
<dbReference type="Pfam" id="PF02954">
    <property type="entry name" value="HTH_8"/>
    <property type="match status" value="1"/>
</dbReference>
<evidence type="ECO:0000256" key="7">
    <source>
        <dbReference type="PROSITE-ProRule" id="PRU00169"/>
    </source>
</evidence>
<dbReference type="PROSITE" id="PS50045">
    <property type="entry name" value="SIGMA54_INTERACT_4"/>
    <property type="match status" value="1"/>
</dbReference>
<evidence type="ECO:0000259" key="9">
    <source>
        <dbReference type="PROSITE" id="PS50110"/>
    </source>
</evidence>
<evidence type="ECO:0000256" key="5">
    <source>
        <dbReference type="ARBA" id="ARBA00023015"/>
    </source>
</evidence>
<dbReference type="InterPro" id="IPR027417">
    <property type="entry name" value="P-loop_NTPase"/>
</dbReference>
<keyword evidence="4" id="KW-0902">Two-component regulatory system</keyword>
<dbReference type="RefSeq" id="WP_281792788.1">
    <property type="nucleotide sequence ID" value="NZ_BSDR01000001.1"/>
</dbReference>
<keyword evidence="3" id="KW-0067">ATP-binding</keyword>
<keyword evidence="11" id="KW-1185">Reference proteome</keyword>
<dbReference type="SUPFAM" id="SSF52172">
    <property type="entry name" value="CheY-like"/>
    <property type="match status" value="1"/>
</dbReference>
<gene>
    <name evidence="10" type="ORF">DAMNIGENAA_10930</name>
</gene>
<dbReference type="Gene3D" id="1.10.10.60">
    <property type="entry name" value="Homeodomain-like"/>
    <property type="match status" value="1"/>
</dbReference>
<proteinExistence type="predicted"/>
<sequence length="448" mass="50945">MTIFDPIRILLIDDEESIRRLAEKEFSDMRRTVRTAGSAHEAFDLIRQQQFDVIVLDIRLPDADGLELLERLRETLPDVEVILITGHGNIDSAVEAMKIGAYDYITKPFALDRLELVIEKAYQRVRLQRENRLLRHTQSDQSSPRFIGSSLAIQHIQYLISKVAPTDVPVLITGESGAGKDVVARAIHSASKRNDHPLIIKNCGTMQKELIRSELFGYCKGAFTGATESQEGLLALAHLGTLFLDEIGELPLEVQASLLRVLENQTYRRVGDKQERQVDVRFLFATNRNLVEEVKAGRFHEALFHRINVFQLDLPPLRQRKEDIPLLVEYFLGQLSVGKSPYRISKNVMEHLLAYHWPGNVRELRNVMERGTILSENGVITAQALPREIAEQEPTSTTNSSFLSLRDIEKRHIQQVMEHAAGNRSQAADLLGISRKTLYRKLKEYGLE</sequence>
<dbReference type="Proteomes" id="UP001144372">
    <property type="component" value="Unassembled WGS sequence"/>
</dbReference>
<evidence type="ECO:0000256" key="4">
    <source>
        <dbReference type="ARBA" id="ARBA00023012"/>
    </source>
</evidence>
<evidence type="ECO:0000256" key="6">
    <source>
        <dbReference type="ARBA" id="ARBA00023163"/>
    </source>
</evidence>
<dbReference type="PROSITE" id="PS00675">
    <property type="entry name" value="SIGMA54_INTERACT_1"/>
    <property type="match status" value="1"/>
</dbReference>
<dbReference type="SUPFAM" id="SSF46689">
    <property type="entry name" value="Homeodomain-like"/>
    <property type="match status" value="1"/>
</dbReference>
<comment type="caution">
    <text evidence="10">The sequence shown here is derived from an EMBL/GenBank/DDBJ whole genome shotgun (WGS) entry which is preliminary data.</text>
</comment>
<dbReference type="InterPro" id="IPR003593">
    <property type="entry name" value="AAA+_ATPase"/>
</dbReference>
<dbReference type="InterPro" id="IPR002078">
    <property type="entry name" value="Sigma_54_int"/>
</dbReference>